<evidence type="ECO:0000313" key="2">
    <source>
        <dbReference type="EnsemblMetazoa" id="ENSAATROPP005650"/>
    </source>
</evidence>
<dbReference type="Proteomes" id="UP000075880">
    <property type="component" value="Unassembled WGS sequence"/>
</dbReference>
<accession>A0AAG5D438</accession>
<protein>
    <submittedName>
        <fullName evidence="2">Uncharacterized protein</fullName>
    </submittedName>
</protein>
<name>A0AAG5D438_ANOAO</name>
<keyword evidence="3" id="KW-1185">Reference proteome</keyword>
<reference evidence="2" key="1">
    <citation type="submission" date="2024-04" db="UniProtKB">
        <authorList>
            <consortium name="EnsemblMetazoa"/>
        </authorList>
    </citation>
    <scope>IDENTIFICATION</scope>
    <source>
        <strain evidence="2">EBRO</strain>
    </source>
</reference>
<organism evidence="2 3">
    <name type="scientific">Anopheles atroparvus</name>
    <name type="common">European mosquito</name>
    <dbReference type="NCBI Taxonomy" id="41427"/>
    <lineage>
        <taxon>Eukaryota</taxon>
        <taxon>Metazoa</taxon>
        <taxon>Ecdysozoa</taxon>
        <taxon>Arthropoda</taxon>
        <taxon>Hexapoda</taxon>
        <taxon>Insecta</taxon>
        <taxon>Pterygota</taxon>
        <taxon>Neoptera</taxon>
        <taxon>Endopterygota</taxon>
        <taxon>Diptera</taxon>
        <taxon>Nematocera</taxon>
        <taxon>Culicoidea</taxon>
        <taxon>Culicidae</taxon>
        <taxon>Anophelinae</taxon>
        <taxon>Anopheles</taxon>
    </lineage>
</organism>
<evidence type="ECO:0000256" key="1">
    <source>
        <dbReference type="SAM" id="MobiDB-lite"/>
    </source>
</evidence>
<feature type="region of interest" description="Disordered" evidence="1">
    <location>
        <begin position="55"/>
        <end position="84"/>
    </location>
</feature>
<feature type="region of interest" description="Disordered" evidence="1">
    <location>
        <begin position="459"/>
        <end position="479"/>
    </location>
</feature>
<proteinExistence type="predicted"/>
<sequence>MVNLCNLVTKYSHFSKVHDDVFVYIDRILENAYEIHTKQLKAKSDIDSLHRQLEEDRKKKINSHENNPTKTSAKKRRVRSVDTSLSEQKENISILEDSRFFPYKSDPETSSLAASVLEQNILDSEESFFAITQSPPRKEVLSPINASESQQLPVATVKPNFTSVSKPAGNILRASRLSRDFSSPDRSTRVRQQNTTGFSTPKAVPGKWTTTKQIAGSAGTPRREHTPSAVKRFHSLMDGTNRLRQTKLKFPETDNTQMKRKEAEPPANDDTLFSDFIVPTPPSVANKSKLLRSLRMKKQSTMVDSAGQDRPICKASSMVTIARRKENIAANIHPESHDDDYDIDQTFCPGAESFNRLDGEIAVKFKQEPKTQHNPPRTLSAPPRAVEPVAHLFDDNSEDADSPGVVIVPSKEETIISIAESQPVESNLFMPVLHGVREKCNEEESFGQAILSTKMKRNDKQGISPMMGSKVKPQGTTNGRMPHDLCSNCSKLYHFHTSCGVSDDTARSKLPRNCRSCRLAQLHSTPPGFWNPDFLPTQQ</sequence>
<evidence type="ECO:0000313" key="3">
    <source>
        <dbReference type="Proteomes" id="UP000075880"/>
    </source>
</evidence>
<feature type="compositionally biased region" description="Polar residues" evidence="1">
    <location>
        <begin position="189"/>
        <end position="199"/>
    </location>
</feature>
<dbReference type="AlphaFoldDB" id="A0AAG5D438"/>
<dbReference type="EnsemblMetazoa" id="ENSAATROPT006202">
    <property type="protein sequence ID" value="ENSAATROPP005650"/>
    <property type="gene ID" value="ENSAATROPG005022"/>
</dbReference>
<feature type="region of interest" description="Disordered" evidence="1">
    <location>
        <begin position="180"/>
        <end position="206"/>
    </location>
</feature>